<feature type="region of interest" description="Disordered" evidence="1">
    <location>
        <begin position="209"/>
        <end position="241"/>
    </location>
</feature>
<reference evidence="2" key="1">
    <citation type="journal article" date="2021" name="J Fungi (Basel)">
        <title>Genomic and Metabolomic Analyses of the Marine Fungus Emericellopsis cladophorae: Insights into Saltwater Adaptability Mechanisms and Its Biosynthetic Potential.</title>
        <authorList>
            <person name="Goncalves M.F.M."/>
            <person name="Hilario S."/>
            <person name="Van de Peer Y."/>
            <person name="Esteves A.C."/>
            <person name="Alves A."/>
        </authorList>
    </citation>
    <scope>NUCLEOTIDE SEQUENCE</scope>
    <source>
        <strain evidence="2">MUM 19.33</strain>
    </source>
</reference>
<organism evidence="2 3">
    <name type="scientific">Emericellopsis cladophorae</name>
    <dbReference type="NCBI Taxonomy" id="2686198"/>
    <lineage>
        <taxon>Eukaryota</taxon>
        <taxon>Fungi</taxon>
        <taxon>Dikarya</taxon>
        <taxon>Ascomycota</taxon>
        <taxon>Pezizomycotina</taxon>
        <taxon>Sordariomycetes</taxon>
        <taxon>Hypocreomycetidae</taxon>
        <taxon>Hypocreales</taxon>
        <taxon>Bionectriaceae</taxon>
        <taxon>Emericellopsis</taxon>
    </lineage>
</organism>
<dbReference type="Proteomes" id="UP001055219">
    <property type="component" value="Unassembled WGS sequence"/>
</dbReference>
<comment type="caution">
    <text evidence="2">The sequence shown here is derived from an EMBL/GenBank/DDBJ whole genome shotgun (WGS) entry which is preliminary data.</text>
</comment>
<dbReference type="RefSeq" id="XP_051365077.1">
    <property type="nucleotide sequence ID" value="XM_051503456.1"/>
</dbReference>
<reference evidence="2" key="2">
    <citation type="submission" date="2022-07" db="EMBL/GenBank/DDBJ databases">
        <authorList>
            <person name="Goncalves M.F.M."/>
            <person name="Hilario S."/>
            <person name="Van De Peer Y."/>
            <person name="Esteves A.C."/>
            <person name="Alves A."/>
        </authorList>
    </citation>
    <scope>NUCLEOTIDE SEQUENCE</scope>
    <source>
        <strain evidence="2">MUM 19.33</strain>
    </source>
</reference>
<dbReference type="GeneID" id="75831253"/>
<dbReference type="EMBL" id="JAGIXG020000005">
    <property type="protein sequence ID" value="KAI6784221.1"/>
    <property type="molecule type" value="Genomic_DNA"/>
</dbReference>
<dbReference type="OrthoDB" id="72441at2759"/>
<keyword evidence="3" id="KW-1185">Reference proteome</keyword>
<evidence type="ECO:0000256" key="1">
    <source>
        <dbReference type="SAM" id="MobiDB-lite"/>
    </source>
</evidence>
<name>A0A9Q0BGQ0_9HYPO</name>
<accession>A0A9Q0BGQ0</accession>
<protein>
    <submittedName>
        <fullName evidence="2">Meiotically up-regulated like protein</fullName>
    </submittedName>
</protein>
<dbReference type="AlphaFoldDB" id="A0A9Q0BGQ0"/>
<evidence type="ECO:0000313" key="2">
    <source>
        <dbReference type="EMBL" id="KAI6784221.1"/>
    </source>
</evidence>
<evidence type="ECO:0000313" key="3">
    <source>
        <dbReference type="Proteomes" id="UP001055219"/>
    </source>
</evidence>
<feature type="compositionally biased region" description="Basic and acidic residues" evidence="1">
    <location>
        <begin position="16"/>
        <end position="39"/>
    </location>
</feature>
<feature type="compositionally biased region" description="Basic and acidic residues" evidence="1">
    <location>
        <begin position="80"/>
        <end position="90"/>
    </location>
</feature>
<feature type="region of interest" description="Disordered" evidence="1">
    <location>
        <begin position="361"/>
        <end position="395"/>
    </location>
</feature>
<feature type="region of interest" description="Disordered" evidence="1">
    <location>
        <begin position="1"/>
        <end position="97"/>
    </location>
</feature>
<feature type="compositionally biased region" description="Polar residues" evidence="1">
    <location>
        <begin position="214"/>
        <end position="241"/>
    </location>
</feature>
<gene>
    <name evidence="2" type="ORF">J7T54_004767</name>
</gene>
<sequence>MVRVRTSRRVASLKPGDYDHEIVIVDRDGALGRPDEERGQGASAGAGMERISTEQRLLSAIGEEGSAAPSTPTSPPPDDQESRPEQRPSRGQDQQDLTHLASRPSIEVQANAYHKPSPTNIHTAQVPDPMWEWLWQEWHVNHQEGMDNEGWEYSFAFSKSFSWHGPRWYNSFVRRRAWTRKRGKKKEDDVSVDPHMLNGDYFTVRPASDRLSRRSQPSLASSRASRVTSHSTLGHASNAEMQQIQPDIEDLETLLLRLRFARIDREKLEAVENYLENALDLANLHQEMHEVMSIFIFQASRRLLLSHLMSVYDDTIARLEKEDTQHDRERRDALKQAMEHADEEVRKLAYWSDVKQMAESGESRGAVASHKGWQEEWQGIDQSGPAEPNGGKLPE</sequence>
<proteinExistence type="predicted"/>